<reference evidence="1 2" key="1">
    <citation type="submission" date="2014-02" db="EMBL/GenBank/DDBJ databases">
        <authorList>
            <person name="Sears C."/>
            <person name="Carroll K."/>
            <person name="Sack B.R."/>
            <person name="Qadri F."/>
            <person name="Myers L.L."/>
            <person name="Chung G.-T."/>
            <person name="Escheverria P."/>
            <person name="Fraser C.M."/>
            <person name="Sadzewicz L."/>
            <person name="Shefchek K.A."/>
            <person name="Tallon L."/>
            <person name="Das S.P."/>
            <person name="Daugherty S."/>
            <person name="Mongodin E.F."/>
        </authorList>
    </citation>
    <scope>NUCLEOTIDE SEQUENCE [LARGE SCALE GENOMIC DNA]</scope>
    <source>
        <strain evidence="2">3998T(B)3</strain>
    </source>
</reference>
<dbReference type="PATRIC" id="fig|1339316.3.peg.4237"/>
<dbReference type="Proteomes" id="UP000020773">
    <property type="component" value="Unassembled WGS sequence"/>
</dbReference>
<dbReference type="RefSeq" id="WP_032579408.1">
    <property type="nucleotide sequence ID" value="NZ_JGDB01000264.1"/>
</dbReference>
<protein>
    <submittedName>
        <fullName evidence="1">UpxZ of transcription anti-terminator antagonists family protein</fullName>
    </submittedName>
</protein>
<name>A0A015V0R3_BACFG</name>
<proteinExistence type="predicted"/>
<dbReference type="AlphaFoldDB" id="A0A015V0R3"/>
<gene>
    <name evidence="1" type="ORF">M125_4458</name>
</gene>
<sequence>MLSLQSEIDSLCAVSHELLHLGLDGEPIYSDRFRQLNTDVYHRCEHLFGSHGRTLEEEASLCIALLTGYNATIYNHGDKEDKIQSVLNRSWDLLDTLPVSLLKCRLLVACYAEVFDEELAAEAHAIIDGWKDRELTREEFEIVEHLKSLEANPYPYSELHE</sequence>
<dbReference type="InterPro" id="IPR010570">
    <property type="entry name" value="UpxZ_fam"/>
</dbReference>
<dbReference type="EMBL" id="JGDB01000264">
    <property type="protein sequence ID" value="EXY88886.1"/>
    <property type="molecule type" value="Genomic_DNA"/>
</dbReference>
<accession>A0A015V0R3</accession>
<dbReference type="Pfam" id="PF06603">
    <property type="entry name" value="UpxZ"/>
    <property type="match status" value="1"/>
</dbReference>
<evidence type="ECO:0000313" key="2">
    <source>
        <dbReference type="Proteomes" id="UP000020773"/>
    </source>
</evidence>
<organism evidence="1 2">
    <name type="scientific">Bacteroides fragilis str. 3998T(B)3</name>
    <dbReference type="NCBI Taxonomy" id="1339316"/>
    <lineage>
        <taxon>Bacteria</taxon>
        <taxon>Pseudomonadati</taxon>
        <taxon>Bacteroidota</taxon>
        <taxon>Bacteroidia</taxon>
        <taxon>Bacteroidales</taxon>
        <taxon>Bacteroidaceae</taxon>
        <taxon>Bacteroides</taxon>
    </lineage>
</organism>
<dbReference type="InterPro" id="IPR038533">
    <property type="entry name" value="UpxZ_sf"/>
</dbReference>
<evidence type="ECO:0000313" key="1">
    <source>
        <dbReference type="EMBL" id="EXY88886.1"/>
    </source>
</evidence>
<comment type="caution">
    <text evidence="1">The sequence shown here is derived from an EMBL/GenBank/DDBJ whole genome shotgun (WGS) entry which is preliminary data.</text>
</comment>
<dbReference type="Gene3D" id="1.25.40.810">
    <property type="entry name" value="UpxZ"/>
    <property type="match status" value="1"/>
</dbReference>